<keyword evidence="2" id="KW-0808">Transferase</keyword>
<organism evidence="5 6">
    <name type="scientific">Streptomyces actuosus</name>
    <dbReference type="NCBI Taxonomy" id="1885"/>
    <lineage>
        <taxon>Bacteria</taxon>
        <taxon>Bacillati</taxon>
        <taxon>Actinomycetota</taxon>
        <taxon>Actinomycetes</taxon>
        <taxon>Kitasatosporales</taxon>
        <taxon>Streptomycetaceae</taxon>
        <taxon>Streptomyces</taxon>
    </lineage>
</organism>
<proteinExistence type="predicted"/>
<evidence type="ECO:0000256" key="1">
    <source>
        <dbReference type="ARBA" id="ARBA00022603"/>
    </source>
</evidence>
<dbReference type="EMBL" id="JAFFZS010000025">
    <property type="protein sequence ID" value="MBN0047438.1"/>
    <property type="molecule type" value="Genomic_DNA"/>
</dbReference>
<sequence>MHDWDDDRCLTILRCSADAMPAHADLLVVERLLTPDDTPSLATARELHTMCNTGGRERTADHYARLLNAAGLDLVAHTPLPLGARTLHVRRA</sequence>
<dbReference type="SUPFAM" id="SSF53335">
    <property type="entry name" value="S-adenosyl-L-methionine-dependent methyltransferases"/>
    <property type="match status" value="1"/>
</dbReference>
<keyword evidence="3" id="KW-0949">S-adenosyl-L-methionine</keyword>
<dbReference type="InterPro" id="IPR001077">
    <property type="entry name" value="COMT_C"/>
</dbReference>
<protein>
    <recommendedName>
        <fullName evidence="4">O-methyltransferase C-terminal domain-containing protein</fullName>
    </recommendedName>
</protein>
<dbReference type="Gene3D" id="3.40.50.150">
    <property type="entry name" value="Vaccinia Virus protein VP39"/>
    <property type="match status" value="1"/>
</dbReference>
<dbReference type="InterPro" id="IPR029063">
    <property type="entry name" value="SAM-dependent_MTases_sf"/>
</dbReference>
<feature type="domain" description="O-methyltransferase C-terminal" evidence="4">
    <location>
        <begin position="1"/>
        <end position="72"/>
    </location>
</feature>
<reference evidence="5 6" key="1">
    <citation type="submission" date="2021-02" db="EMBL/GenBank/DDBJ databases">
        <title>Whole genome sequencing of Streptomyces actuosus VRA1.</title>
        <authorList>
            <person name="Sen G."/>
            <person name="Sen A."/>
        </authorList>
    </citation>
    <scope>NUCLEOTIDE SEQUENCE [LARGE SCALE GENOMIC DNA]</scope>
    <source>
        <strain evidence="5 6">VRA1</strain>
    </source>
</reference>
<dbReference type="PROSITE" id="PS51683">
    <property type="entry name" value="SAM_OMT_II"/>
    <property type="match status" value="1"/>
</dbReference>
<dbReference type="Pfam" id="PF00891">
    <property type="entry name" value="Methyltransf_2"/>
    <property type="match status" value="1"/>
</dbReference>
<evidence type="ECO:0000313" key="6">
    <source>
        <dbReference type="Proteomes" id="UP000788262"/>
    </source>
</evidence>
<dbReference type="Proteomes" id="UP000788262">
    <property type="component" value="Unassembled WGS sequence"/>
</dbReference>
<evidence type="ECO:0000313" key="5">
    <source>
        <dbReference type="EMBL" id="MBN0047438.1"/>
    </source>
</evidence>
<gene>
    <name evidence="5" type="ORF">JS756_25700</name>
</gene>
<evidence type="ECO:0000259" key="4">
    <source>
        <dbReference type="Pfam" id="PF00891"/>
    </source>
</evidence>
<evidence type="ECO:0000256" key="2">
    <source>
        <dbReference type="ARBA" id="ARBA00022679"/>
    </source>
</evidence>
<name>A0ABS2VWL0_STRAS</name>
<dbReference type="PANTHER" id="PTHR43712">
    <property type="entry name" value="PUTATIVE (AFU_ORTHOLOGUE AFUA_4G14580)-RELATED"/>
    <property type="match status" value="1"/>
</dbReference>
<dbReference type="InterPro" id="IPR016461">
    <property type="entry name" value="COMT-like"/>
</dbReference>
<keyword evidence="1" id="KW-0489">Methyltransferase</keyword>
<keyword evidence="6" id="KW-1185">Reference proteome</keyword>
<comment type="caution">
    <text evidence="5">The sequence shown here is derived from an EMBL/GenBank/DDBJ whole genome shotgun (WGS) entry which is preliminary data.</text>
</comment>
<evidence type="ECO:0000256" key="3">
    <source>
        <dbReference type="ARBA" id="ARBA00022691"/>
    </source>
</evidence>
<accession>A0ABS2VWL0</accession>
<dbReference type="PANTHER" id="PTHR43712:SF2">
    <property type="entry name" value="O-METHYLTRANSFERASE CICE"/>
    <property type="match status" value="1"/>
</dbReference>